<reference evidence="1 2" key="1">
    <citation type="submission" date="2018-08" db="EMBL/GenBank/DDBJ databases">
        <title>Form III RuBisCO-mediated autotrophy in Thermodesulfobium bacteria.</title>
        <authorList>
            <person name="Toshchakov S.V."/>
            <person name="Kublanov I.V."/>
            <person name="Frolov E."/>
            <person name="Bonch-Osmolovskaya E.A."/>
            <person name="Tourova T.P."/>
            <person name="Chernych N.A."/>
            <person name="Lebedinsky A.V."/>
        </authorList>
    </citation>
    <scope>NUCLEOTIDE SEQUENCE [LARGE SCALE GENOMIC DNA]</scope>
    <source>
        <strain evidence="1 2">SR</strain>
    </source>
</reference>
<dbReference type="SUPFAM" id="SSF143100">
    <property type="entry name" value="TTHA1013/TTHA0281-like"/>
    <property type="match status" value="1"/>
</dbReference>
<keyword evidence="2" id="KW-1185">Reference proteome</keyword>
<evidence type="ECO:0000313" key="1">
    <source>
        <dbReference type="EMBL" id="RDV83907.1"/>
    </source>
</evidence>
<name>A0A3D8P5W2_9THEO</name>
<dbReference type="AlphaFoldDB" id="A0A3D8P5W2"/>
<dbReference type="EMBL" id="QSLN01000003">
    <property type="protein sequence ID" value="RDV83907.1"/>
    <property type="molecule type" value="Genomic_DNA"/>
</dbReference>
<protein>
    <submittedName>
        <fullName evidence="1">2-oxoisovalerate dehydrogenase</fullName>
    </submittedName>
</protein>
<dbReference type="RefSeq" id="WP_115792126.1">
    <property type="nucleotide sequence ID" value="NZ_QSLN01000003.1"/>
</dbReference>
<dbReference type="InterPro" id="IPR035069">
    <property type="entry name" value="TTHA1013/TTHA0281-like"/>
</dbReference>
<comment type="caution">
    <text evidence="1">The sequence shown here is derived from an EMBL/GenBank/DDBJ whole genome shotgun (WGS) entry which is preliminary data.</text>
</comment>
<sequence>MDKELIFLVEEAPEGGYVARALGHSVFTEAEDLEELRANVRDAVRCHFESEELPRVTFSLPLF</sequence>
<gene>
    <name evidence="1" type="ORF">DXX99_03470</name>
</gene>
<dbReference type="Gene3D" id="3.30.160.250">
    <property type="match status" value="1"/>
</dbReference>
<dbReference type="Proteomes" id="UP000256329">
    <property type="component" value="Unassembled WGS sequence"/>
</dbReference>
<organism evidence="1 2">
    <name type="scientific">Ammonifex thiophilus</name>
    <dbReference type="NCBI Taxonomy" id="444093"/>
    <lineage>
        <taxon>Bacteria</taxon>
        <taxon>Bacillati</taxon>
        <taxon>Bacillota</taxon>
        <taxon>Clostridia</taxon>
        <taxon>Thermoanaerobacterales</taxon>
        <taxon>Thermoanaerobacteraceae</taxon>
        <taxon>Ammonifex</taxon>
    </lineage>
</organism>
<accession>A0A3D8P5W2</accession>
<dbReference type="OrthoDB" id="9805307at2"/>
<evidence type="ECO:0000313" key="2">
    <source>
        <dbReference type="Proteomes" id="UP000256329"/>
    </source>
</evidence>
<proteinExistence type="predicted"/>